<proteinExistence type="predicted"/>
<dbReference type="EMBL" id="CM045758">
    <property type="protein sequence ID" value="KAI8029664.1"/>
    <property type="molecule type" value="Genomic_DNA"/>
</dbReference>
<evidence type="ECO:0000313" key="2">
    <source>
        <dbReference type="Proteomes" id="UP001060215"/>
    </source>
</evidence>
<sequence length="400" mass="46247">MEFDTNFNENPTFYQSFSPEKNSKPQMENGLLMGSSSPNGLYQNFPNFDKFPIQGSSSSNLSLGVLAPFYDRFDPFLPSSINGCSNNRFHLNASIPSGSNGANHVMHGGQNVGFLNYPPRILLEALNQDETFQPKNYQTFGSTNVNLSDEVSCLTKEGGNRKKVESKRRRMQQWAPEEDRLLVQLVKEYGDKKWSHIAQMLNGRMGKQCRERWHNHLRPDIKKDIWSEEEEMKLIEVHRQLGNKWAAIAREMPGRTENTIKNHWNATKRRRISKRKCQYSSLLQDYIKSLPSDSTVTDGQESLSSDFNLRIIDNTDLEEDKKDKNDLTSDSDKAVDYQIYEKMAVEEDDFGSMHNESYKVKLEMEMEVEMMPAELMDKEMSFDVNNKDMDFLEMLCQGIF</sequence>
<dbReference type="Proteomes" id="UP001060215">
    <property type="component" value="Chromosome 1"/>
</dbReference>
<evidence type="ECO:0000313" key="1">
    <source>
        <dbReference type="EMBL" id="KAI8029664.1"/>
    </source>
</evidence>
<organism evidence="1 2">
    <name type="scientific">Camellia lanceoleosa</name>
    <dbReference type="NCBI Taxonomy" id="1840588"/>
    <lineage>
        <taxon>Eukaryota</taxon>
        <taxon>Viridiplantae</taxon>
        <taxon>Streptophyta</taxon>
        <taxon>Embryophyta</taxon>
        <taxon>Tracheophyta</taxon>
        <taxon>Spermatophyta</taxon>
        <taxon>Magnoliopsida</taxon>
        <taxon>eudicotyledons</taxon>
        <taxon>Gunneridae</taxon>
        <taxon>Pentapetalae</taxon>
        <taxon>asterids</taxon>
        <taxon>Ericales</taxon>
        <taxon>Theaceae</taxon>
        <taxon>Camellia</taxon>
    </lineage>
</organism>
<name>A0ACC0IYQ5_9ERIC</name>
<reference evidence="1 2" key="1">
    <citation type="journal article" date="2022" name="Plant J.">
        <title>Chromosome-level genome of Camellia lanceoleosa provides a valuable resource for understanding genome evolution and self-incompatibility.</title>
        <authorList>
            <person name="Gong W."/>
            <person name="Xiao S."/>
            <person name="Wang L."/>
            <person name="Liao Z."/>
            <person name="Chang Y."/>
            <person name="Mo W."/>
            <person name="Hu G."/>
            <person name="Li W."/>
            <person name="Zhao G."/>
            <person name="Zhu H."/>
            <person name="Hu X."/>
            <person name="Ji K."/>
            <person name="Xiang X."/>
            <person name="Song Q."/>
            <person name="Yuan D."/>
            <person name="Jin S."/>
            <person name="Zhang L."/>
        </authorList>
    </citation>
    <scope>NUCLEOTIDE SEQUENCE [LARGE SCALE GENOMIC DNA]</scope>
    <source>
        <strain evidence="1">SQ_2022a</strain>
    </source>
</reference>
<accession>A0ACC0IYQ5</accession>
<keyword evidence="2" id="KW-1185">Reference proteome</keyword>
<protein>
    <submittedName>
        <fullName evidence="1">Transcription factor MYB98</fullName>
    </submittedName>
</protein>
<gene>
    <name evidence="1" type="ORF">LOK49_LG01G04021</name>
</gene>
<comment type="caution">
    <text evidence="1">The sequence shown here is derived from an EMBL/GenBank/DDBJ whole genome shotgun (WGS) entry which is preliminary data.</text>
</comment>